<dbReference type="EMBL" id="UFXP01000001">
    <property type="protein sequence ID" value="STC76760.1"/>
    <property type="molecule type" value="Genomic_DNA"/>
</dbReference>
<evidence type="ECO:0008006" key="3">
    <source>
        <dbReference type="Google" id="ProtNLM"/>
    </source>
</evidence>
<dbReference type="AlphaFoldDB" id="A0A376CWV0"/>
<proteinExistence type="predicted"/>
<sequence length="287" mass="31693">MDWNLARIERSEFSVDGNKLNTDPEKIANTGGHWVTDAQKLHGPNNLNIQTVKLGGRFGEQVIPGTHTAGPAAFSLTMSYCAQSYNALMGYKTKVESILAPAGRPVTIRETDTNYYDDEEDLLSLFQFDISADAYLTGSSIGTMWDDAQLHGMDVEYTFTIPAGVWRSTEPDSIQLLPNNKYEARPLIPGSAPRYDNIIKVNLLPGGHCRIVNHNHNDVFIQINNPTTAVLSVEMDTRTGIAMSGGRVVQNYVTIGSRPFFIDPNVNIGAYGAAFPVVLLDTYRAWY</sequence>
<organism evidence="1 2">
    <name type="scientific">Corynebacterium minutissimum</name>
    <dbReference type="NCBI Taxonomy" id="38301"/>
    <lineage>
        <taxon>Bacteria</taxon>
        <taxon>Bacillati</taxon>
        <taxon>Actinomycetota</taxon>
        <taxon>Actinomycetes</taxon>
        <taxon>Mycobacteriales</taxon>
        <taxon>Corynebacteriaceae</taxon>
        <taxon>Corynebacterium</taxon>
    </lineage>
</organism>
<evidence type="ECO:0000313" key="1">
    <source>
        <dbReference type="EMBL" id="STC76760.1"/>
    </source>
</evidence>
<reference evidence="1 2" key="1">
    <citation type="submission" date="2018-06" db="EMBL/GenBank/DDBJ databases">
        <authorList>
            <consortium name="Pathogen Informatics"/>
            <person name="Doyle S."/>
        </authorList>
    </citation>
    <scope>NUCLEOTIDE SEQUENCE [LARGE SCALE GENOMIC DNA]</scope>
    <source>
        <strain evidence="1 2">NCTC10289</strain>
    </source>
</reference>
<name>A0A376CWV0_9CORY</name>
<gene>
    <name evidence="1" type="ORF">NCTC10289_01058</name>
</gene>
<accession>A0A376CWV0</accession>
<evidence type="ECO:0000313" key="2">
    <source>
        <dbReference type="Proteomes" id="UP000254287"/>
    </source>
</evidence>
<dbReference type="Proteomes" id="UP000254287">
    <property type="component" value="Unassembled WGS sequence"/>
</dbReference>
<dbReference type="RefSeq" id="WP_115021625.1">
    <property type="nucleotide sequence ID" value="NZ_CP069533.1"/>
</dbReference>
<protein>
    <recommendedName>
        <fullName evidence="3">Phage tail protein</fullName>
    </recommendedName>
</protein>